<organism evidence="9 10">
    <name type="scientific">Massilia aerilata</name>
    <dbReference type="NCBI Taxonomy" id="453817"/>
    <lineage>
        <taxon>Bacteria</taxon>
        <taxon>Pseudomonadati</taxon>
        <taxon>Pseudomonadota</taxon>
        <taxon>Betaproteobacteria</taxon>
        <taxon>Burkholderiales</taxon>
        <taxon>Oxalobacteraceae</taxon>
        <taxon>Telluria group</taxon>
        <taxon>Massilia</taxon>
    </lineage>
</organism>
<evidence type="ECO:0000256" key="7">
    <source>
        <dbReference type="SAM" id="Phobius"/>
    </source>
</evidence>
<accession>A0ABW0RWL9</accession>
<dbReference type="InterPro" id="IPR011066">
    <property type="entry name" value="MscS_channel_C_sf"/>
</dbReference>
<keyword evidence="6 7" id="KW-0472">Membrane</keyword>
<dbReference type="SUPFAM" id="SSF50182">
    <property type="entry name" value="Sm-like ribonucleoproteins"/>
    <property type="match status" value="1"/>
</dbReference>
<feature type="transmembrane region" description="Helical" evidence="7">
    <location>
        <begin position="238"/>
        <end position="260"/>
    </location>
</feature>
<dbReference type="SUPFAM" id="SSF82689">
    <property type="entry name" value="Mechanosensitive channel protein MscS (YggB), C-terminal domain"/>
    <property type="match status" value="1"/>
</dbReference>
<comment type="caution">
    <text evidence="9">The sequence shown here is derived from an EMBL/GenBank/DDBJ whole genome shotgun (WGS) entry which is preliminary data.</text>
</comment>
<feature type="transmembrane region" description="Helical" evidence="7">
    <location>
        <begin position="97"/>
        <end position="115"/>
    </location>
</feature>
<dbReference type="InterPro" id="IPR010920">
    <property type="entry name" value="LSM_dom_sf"/>
</dbReference>
<keyword evidence="3" id="KW-1003">Cell membrane</keyword>
<evidence type="ECO:0000256" key="5">
    <source>
        <dbReference type="ARBA" id="ARBA00022989"/>
    </source>
</evidence>
<keyword evidence="4 7" id="KW-0812">Transmembrane</keyword>
<feature type="transmembrane region" description="Helical" evidence="7">
    <location>
        <begin position="68"/>
        <end position="85"/>
    </location>
</feature>
<dbReference type="InterPro" id="IPR052702">
    <property type="entry name" value="MscS-like_channel"/>
</dbReference>
<evidence type="ECO:0000256" key="3">
    <source>
        <dbReference type="ARBA" id="ARBA00022475"/>
    </source>
</evidence>
<dbReference type="Gene3D" id="3.30.70.100">
    <property type="match status" value="1"/>
</dbReference>
<reference evidence="10" key="1">
    <citation type="journal article" date="2019" name="Int. J. Syst. Evol. Microbiol.">
        <title>The Global Catalogue of Microorganisms (GCM) 10K type strain sequencing project: providing services to taxonomists for standard genome sequencing and annotation.</title>
        <authorList>
            <consortium name="The Broad Institute Genomics Platform"/>
            <consortium name="The Broad Institute Genome Sequencing Center for Infectious Disease"/>
            <person name="Wu L."/>
            <person name="Ma J."/>
        </authorList>
    </citation>
    <scope>NUCLEOTIDE SEQUENCE [LARGE SCALE GENOMIC DNA]</scope>
    <source>
        <strain evidence="10">CGMCC 4.5798</strain>
    </source>
</reference>
<evidence type="ECO:0000313" key="10">
    <source>
        <dbReference type="Proteomes" id="UP001596086"/>
    </source>
</evidence>
<name>A0ABW0RWL9_9BURK</name>
<evidence type="ECO:0000259" key="8">
    <source>
        <dbReference type="Pfam" id="PF00924"/>
    </source>
</evidence>
<comment type="similarity">
    <text evidence="2">Belongs to the MscS (TC 1.A.23) family.</text>
</comment>
<comment type="subcellular location">
    <subcellularLocation>
        <location evidence="1">Cell membrane</location>
        <topology evidence="1">Multi-pass membrane protein</topology>
    </subcellularLocation>
</comment>
<dbReference type="PANTHER" id="PTHR30347">
    <property type="entry name" value="POTASSIUM CHANNEL RELATED"/>
    <property type="match status" value="1"/>
</dbReference>
<feature type="domain" description="Mechanosensitive ion channel MscS" evidence="8">
    <location>
        <begin position="263"/>
        <end position="328"/>
    </location>
</feature>
<dbReference type="Pfam" id="PF00924">
    <property type="entry name" value="MS_channel_2nd"/>
    <property type="match status" value="1"/>
</dbReference>
<dbReference type="Gene3D" id="1.10.287.1260">
    <property type="match status" value="1"/>
</dbReference>
<dbReference type="InterPro" id="IPR006685">
    <property type="entry name" value="MscS_channel_2nd"/>
</dbReference>
<dbReference type="RefSeq" id="WP_379767901.1">
    <property type="nucleotide sequence ID" value="NZ_JBHSMZ010000004.1"/>
</dbReference>
<proteinExistence type="inferred from homology"/>
<dbReference type="EMBL" id="JBHSMZ010000004">
    <property type="protein sequence ID" value="MFC5547838.1"/>
    <property type="molecule type" value="Genomic_DNA"/>
</dbReference>
<evidence type="ECO:0000313" key="9">
    <source>
        <dbReference type="EMBL" id="MFC5547838.1"/>
    </source>
</evidence>
<feature type="transmembrane region" description="Helical" evidence="7">
    <location>
        <begin position="24"/>
        <end position="47"/>
    </location>
</feature>
<dbReference type="Gene3D" id="2.30.30.60">
    <property type="match status" value="1"/>
</dbReference>
<dbReference type="SUPFAM" id="SSF82861">
    <property type="entry name" value="Mechanosensitive channel protein MscS (YggB), transmembrane region"/>
    <property type="match status" value="1"/>
</dbReference>
<feature type="transmembrane region" description="Helical" evidence="7">
    <location>
        <begin position="135"/>
        <end position="159"/>
    </location>
</feature>
<keyword evidence="10" id="KW-1185">Reference proteome</keyword>
<feature type="transmembrane region" description="Helical" evidence="7">
    <location>
        <begin position="179"/>
        <end position="200"/>
    </location>
</feature>
<protein>
    <submittedName>
        <fullName evidence="9">Mechanosensitive ion channel family protein</fullName>
    </submittedName>
</protein>
<evidence type="ECO:0000256" key="1">
    <source>
        <dbReference type="ARBA" id="ARBA00004651"/>
    </source>
</evidence>
<dbReference type="Proteomes" id="UP001596086">
    <property type="component" value="Unassembled WGS sequence"/>
</dbReference>
<sequence length="457" mass="49180">MAPLQITSLIDDLLDDLSRPGMPWQVGSIAASIALGWLCAGLLQAWWRGRRTAQGITRHEGVASLTRVIAPLLVVGLLYVSTWLLATNRFHTNIVKVAIPVFWSLVVIRAAFFLLRRVFARHGQLGEAFVTFEKIFALLVWAAVALYITGQWPTIFDFLDSYRLKYGPGKHDYVTFEDVLQGIISVAVLMMLALWAGAAMEERLMGLQGLHSSLRVALARVSKAVLIVGAVLGSLRLVGINLTVLSVFGGALGVGLGLGLQRIASNYVSGFIILLERSLSIGDMISVDKYSGKVTQINTRYTVLQGLDGVETVLPNEMLISGPVLNQTLSMRAVRAGTKLTVAYGSDLDQVMPLLVAQAAGTPRVLETPAPGVSLSRFAPEGYELDLGFWIGDPENGSGGVVSEINRKIYSLVQAGDIKLGIPALDTRLLDAHIASVVARITQPAPESLVNPSSTAN</sequence>
<dbReference type="InterPro" id="IPR011014">
    <property type="entry name" value="MscS_channel_TM-2"/>
</dbReference>
<dbReference type="InterPro" id="IPR023408">
    <property type="entry name" value="MscS_beta-dom_sf"/>
</dbReference>
<evidence type="ECO:0000256" key="2">
    <source>
        <dbReference type="ARBA" id="ARBA00008017"/>
    </source>
</evidence>
<evidence type="ECO:0000256" key="6">
    <source>
        <dbReference type="ARBA" id="ARBA00023136"/>
    </source>
</evidence>
<dbReference type="PANTHER" id="PTHR30347:SF1">
    <property type="entry name" value="MECHANOSENSITIVE CHANNEL MSCK"/>
    <property type="match status" value="1"/>
</dbReference>
<keyword evidence="5 7" id="KW-1133">Transmembrane helix</keyword>
<evidence type="ECO:0000256" key="4">
    <source>
        <dbReference type="ARBA" id="ARBA00022692"/>
    </source>
</evidence>
<gene>
    <name evidence="9" type="ORF">ACFPO9_04855</name>
</gene>